<evidence type="ECO:0000313" key="3">
    <source>
        <dbReference type="Proteomes" id="UP001156389"/>
    </source>
</evidence>
<feature type="domain" description="DUF4097" evidence="1">
    <location>
        <begin position="20"/>
        <end position="228"/>
    </location>
</feature>
<accession>A0ABT2JXC2</accession>
<protein>
    <submittedName>
        <fullName evidence="2">DUF4097 domain-containing protein</fullName>
    </submittedName>
</protein>
<proteinExistence type="predicted"/>
<gene>
    <name evidence="2" type="ORF">LHJ74_21980</name>
</gene>
<evidence type="ECO:0000313" key="2">
    <source>
        <dbReference type="EMBL" id="MCT2592543.1"/>
    </source>
</evidence>
<dbReference type="RefSeq" id="WP_260219865.1">
    <property type="nucleotide sequence ID" value="NZ_JAJAGO010000010.1"/>
</dbReference>
<sequence>MPTFDTPEPISATLEFDVGTVRVTAGKRTDTVVEVLPNDGAEEADVRAAQQTKVSYSGGRLLVKGPKKHSLFGRSGALDVTVELPAGSDVQGASPLADFTCEGPLGECRIKTSAGDIQVDEAAGVHLKTSYGDIRVDRTTGDAEITGSGRIDIGTLAGAAAVKNANGETVIGEVTGDLRVNASNGRISVGVAHAGVDAKAANGSIRIGEVARGRIALHTAAGDLEVGIRDSTAAWLDVNTRLGSVRNTLGAAEGPGASDATVEVHARTSLGDILIRRA</sequence>
<evidence type="ECO:0000259" key="1">
    <source>
        <dbReference type="Pfam" id="PF13349"/>
    </source>
</evidence>
<comment type="caution">
    <text evidence="2">The sequence shown here is derived from an EMBL/GenBank/DDBJ whole genome shotgun (WGS) entry which is preliminary data.</text>
</comment>
<dbReference type="Proteomes" id="UP001156389">
    <property type="component" value="Unassembled WGS sequence"/>
</dbReference>
<dbReference type="EMBL" id="JAJAGO010000010">
    <property type="protein sequence ID" value="MCT2592543.1"/>
    <property type="molecule type" value="Genomic_DNA"/>
</dbReference>
<organism evidence="2 3">
    <name type="scientific">Streptomyces gossypii</name>
    <dbReference type="NCBI Taxonomy" id="2883101"/>
    <lineage>
        <taxon>Bacteria</taxon>
        <taxon>Bacillati</taxon>
        <taxon>Actinomycetota</taxon>
        <taxon>Actinomycetes</taxon>
        <taxon>Kitasatosporales</taxon>
        <taxon>Streptomycetaceae</taxon>
        <taxon>Streptomyces</taxon>
    </lineage>
</organism>
<name>A0ABT2JXC2_9ACTN</name>
<dbReference type="InterPro" id="IPR025164">
    <property type="entry name" value="Toastrack_DUF4097"/>
</dbReference>
<reference evidence="2 3" key="1">
    <citation type="submission" date="2021-10" db="EMBL/GenBank/DDBJ databases">
        <title>Streptomyces gossypii sp. nov., isolated from soil collected from cotton field.</title>
        <authorList>
            <person name="Ge X."/>
            <person name="Chen X."/>
            <person name="Liu W."/>
        </authorList>
    </citation>
    <scope>NUCLEOTIDE SEQUENCE [LARGE SCALE GENOMIC DNA]</scope>
    <source>
        <strain evidence="2 3">N2-109</strain>
    </source>
</reference>
<dbReference type="Pfam" id="PF13349">
    <property type="entry name" value="DUF4097"/>
    <property type="match status" value="1"/>
</dbReference>
<keyword evidence="3" id="KW-1185">Reference proteome</keyword>